<evidence type="ECO:0000256" key="2">
    <source>
        <dbReference type="SAM" id="Phobius"/>
    </source>
</evidence>
<feature type="transmembrane region" description="Helical" evidence="2">
    <location>
        <begin position="29"/>
        <end position="49"/>
    </location>
</feature>
<dbReference type="EMBL" id="LUCM01004817">
    <property type="protein sequence ID" value="KAA0193780.1"/>
    <property type="molecule type" value="Genomic_DNA"/>
</dbReference>
<feature type="region of interest" description="Disordered" evidence="1">
    <location>
        <begin position="117"/>
        <end position="166"/>
    </location>
</feature>
<organism evidence="3 4">
    <name type="scientific">Fasciolopsis buskii</name>
    <dbReference type="NCBI Taxonomy" id="27845"/>
    <lineage>
        <taxon>Eukaryota</taxon>
        <taxon>Metazoa</taxon>
        <taxon>Spiralia</taxon>
        <taxon>Lophotrochozoa</taxon>
        <taxon>Platyhelminthes</taxon>
        <taxon>Trematoda</taxon>
        <taxon>Digenea</taxon>
        <taxon>Plagiorchiida</taxon>
        <taxon>Echinostomata</taxon>
        <taxon>Echinostomatoidea</taxon>
        <taxon>Fasciolidae</taxon>
        <taxon>Fasciolopsis</taxon>
    </lineage>
</organism>
<keyword evidence="2" id="KW-0472">Membrane</keyword>
<reference evidence="3" key="1">
    <citation type="submission" date="2019-05" db="EMBL/GenBank/DDBJ databases">
        <title>Annotation for the trematode Fasciolopsis buski.</title>
        <authorList>
            <person name="Choi Y.-J."/>
        </authorList>
    </citation>
    <scope>NUCLEOTIDE SEQUENCE</scope>
    <source>
        <strain evidence="3">HT</strain>
        <tissue evidence="3">Whole worm</tissue>
    </source>
</reference>
<comment type="caution">
    <text evidence="3">The sequence shown here is derived from an EMBL/GenBank/DDBJ whole genome shotgun (WGS) entry which is preliminary data.</text>
</comment>
<dbReference type="Proteomes" id="UP000728185">
    <property type="component" value="Unassembled WGS sequence"/>
</dbReference>
<dbReference type="OrthoDB" id="10048028at2759"/>
<evidence type="ECO:0000256" key="1">
    <source>
        <dbReference type="SAM" id="MobiDB-lite"/>
    </source>
</evidence>
<keyword evidence="2" id="KW-1133">Transmembrane helix</keyword>
<keyword evidence="2" id="KW-0812">Transmembrane</keyword>
<dbReference type="AlphaFoldDB" id="A0A8E0VMA1"/>
<name>A0A8E0VMA1_9TREM</name>
<dbReference type="Gene3D" id="6.10.250.1780">
    <property type="match status" value="1"/>
</dbReference>
<evidence type="ECO:0000313" key="3">
    <source>
        <dbReference type="EMBL" id="KAA0193780.1"/>
    </source>
</evidence>
<proteinExistence type="predicted"/>
<evidence type="ECO:0000313" key="4">
    <source>
        <dbReference type="Proteomes" id="UP000728185"/>
    </source>
</evidence>
<sequence length="308" mass="33347">MSTEYAASYPGDMDPSSRGDIVIRQNQMLPIYCSIMGMIIISLLLYVIYKLWKQREAMASAKLSEVFANGTGNGLDKALIRTSNTPNTTTTTITTTASAAPSLGLNSTVVTITEAQTTGSPEGTYDPTHHRTQSISSETRSHGKRSDHKVPDSHTDGGMSEKHPLITGAHNSLTDQDYMEQPLNSVPRDTLGFVCYNLAQKGWRELAFTTGASSDQLSQIDQLSSNQRAHWSIPGDLLQATQYAQSLELTDGNIPLENDIKGAVLTVGKLMGRPDMTLSKFCAALEQCNRSDLVQTFTTSSCLTSTGA</sequence>
<protein>
    <submittedName>
        <fullName evidence="3">Uncharacterized protein</fullName>
    </submittedName>
</protein>
<keyword evidence="4" id="KW-1185">Reference proteome</keyword>
<accession>A0A8E0VMA1</accession>
<feature type="compositionally biased region" description="Basic and acidic residues" evidence="1">
    <location>
        <begin position="148"/>
        <end position="164"/>
    </location>
</feature>
<gene>
    <name evidence="3" type="ORF">FBUS_00686</name>
</gene>